<dbReference type="InterPro" id="IPR013103">
    <property type="entry name" value="RVT_2"/>
</dbReference>
<dbReference type="EMBL" id="BKCJ010430221">
    <property type="protein sequence ID" value="GFA47331.1"/>
    <property type="molecule type" value="Genomic_DNA"/>
</dbReference>
<feature type="non-terminal residue" evidence="2">
    <location>
        <position position="234"/>
    </location>
</feature>
<evidence type="ECO:0000313" key="2">
    <source>
        <dbReference type="EMBL" id="GFA47331.1"/>
    </source>
</evidence>
<dbReference type="Pfam" id="PF07727">
    <property type="entry name" value="RVT_2"/>
    <property type="match status" value="1"/>
</dbReference>
<organism evidence="2">
    <name type="scientific">Tanacetum cinerariifolium</name>
    <name type="common">Dalmatian daisy</name>
    <name type="synonym">Chrysanthemum cinerariifolium</name>
    <dbReference type="NCBI Taxonomy" id="118510"/>
    <lineage>
        <taxon>Eukaryota</taxon>
        <taxon>Viridiplantae</taxon>
        <taxon>Streptophyta</taxon>
        <taxon>Embryophyta</taxon>
        <taxon>Tracheophyta</taxon>
        <taxon>Spermatophyta</taxon>
        <taxon>Magnoliopsida</taxon>
        <taxon>eudicotyledons</taxon>
        <taxon>Gunneridae</taxon>
        <taxon>Pentapetalae</taxon>
        <taxon>asterids</taxon>
        <taxon>campanulids</taxon>
        <taxon>Asterales</taxon>
        <taxon>Asteraceae</taxon>
        <taxon>Asteroideae</taxon>
        <taxon>Anthemideae</taxon>
        <taxon>Anthemidinae</taxon>
        <taxon>Tanacetum</taxon>
    </lineage>
</organism>
<comment type="caution">
    <text evidence="2">The sequence shown here is derived from an EMBL/GenBank/DDBJ whole genome shotgun (WGS) entry which is preliminary data.</text>
</comment>
<reference evidence="2" key="1">
    <citation type="journal article" date="2019" name="Sci. Rep.">
        <title>Draft genome of Tanacetum cinerariifolium, the natural source of mosquito coil.</title>
        <authorList>
            <person name="Yamashiro T."/>
            <person name="Shiraishi A."/>
            <person name="Satake H."/>
            <person name="Nakayama K."/>
        </authorList>
    </citation>
    <scope>NUCLEOTIDE SEQUENCE</scope>
</reference>
<name>A0A699JMR6_TANCI</name>
<feature type="domain" description="Reverse transcriptase Ty1/copia-type" evidence="1">
    <location>
        <begin position="55"/>
        <end position="140"/>
    </location>
</feature>
<proteinExistence type="predicted"/>
<sequence length="234" mass="26488">MVTWHPKGLRTTMTVSPTPTTIIHTIHPKTQILGDPLSVVRTRSKVHKNYEAHALSAFLYGTIDEEVYVTQPPSFVDPKFLNKVYKVMKALYGLHQAFRAWYATLSTFLEKSRYRRGAIDKTLFIKKDKKDIMLVQVYMSSMGELTFFLGLQIKQKEDGIFISQDKKSTTGGCQFLGMRLISQQCKKQTIMATSTTEAEYVTAAHCSTLVKGRLLEVTTAKHSKELSSPKQTTL</sequence>
<accession>A0A699JMR6</accession>
<gene>
    <name evidence="2" type="ORF">Tci_619303</name>
</gene>
<dbReference type="AlphaFoldDB" id="A0A699JMR6"/>
<protein>
    <submittedName>
        <fullName evidence="2">Copia protein</fullName>
    </submittedName>
</protein>
<evidence type="ECO:0000259" key="1">
    <source>
        <dbReference type="Pfam" id="PF07727"/>
    </source>
</evidence>